<dbReference type="InterPro" id="IPR013216">
    <property type="entry name" value="Methyltransf_11"/>
</dbReference>
<protein>
    <recommendedName>
        <fullName evidence="1">Methyltransferase type 11 domain-containing protein</fullName>
    </recommendedName>
</protein>
<organism evidence="2 3">
    <name type="scientific">Candidatus Kerfeldbacteria bacterium RIFCSPHIGHO2_12_FULL_48_17</name>
    <dbReference type="NCBI Taxonomy" id="1798542"/>
    <lineage>
        <taxon>Bacteria</taxon>
        <taxon>Candidatus Kerfeldiibacteriota</taxon>
    </lineage>
</organism>
<comment type="caution">
    <text evidence="2">The sequence shown here is derived from an EMBL/GenBank/DDBJ whole genome shotgun (WGS) entry which is preliminary data.</text>
</comment>
<dbReference type="EMBL" id="MHKD01000013">
    <property type="protein sequence ID" value="OGY84543.1"/>
    <property type="molecule type" value="Genomic_DNA"/>
</dbReference>
<dbReference type="Proteomes" id="UP000176952">
    <property type="component" value="Unassembled WGS sequence"/>
</dbReference>
<dbReference type="SUPFAM" id="SSF53335">
    <property type="entry name" value="S-adenosyl-L-methionine-dependent methyltransferases"/>
    <property type="match status" value="1"/>
</dbReference>
<dbReference type="Pfam" id="PF08241">
    <property type="entry name" value="Methyltransf_11"/>
    <property type="match status" value="1"/>
</dbReference>
<evidence type="ECO:0000259" key="1">
    <source>
        <dbReference type="Pfam" id="PF08241"/>
    </source>
</evidence>
<dbReference type="PANTHER" id="PTHR43861:SF1">
    <property type="entry name" value="TRANS-ACONITATE 2-METHYLTRANSFERASE"/>
    <property type="match status" value="1"/>
</dbReference>
<evidence type="ECO:0000313" key="2">
    <source>
        <dbReference type="EMBL" id="OGY84543.1"/>
    </source>
</evidence>
<name>A0A1G2B5T4_9BACT</name>
<dbReference type="CDD" id="cd02440">
    <property type="entry name" value="AdoMet_MTases"/>
    <property type="match status" value="1"/>
</dbReference>
<dbReference type="InterPro" id="IPR029063">
    <property type="entry name" value="SAM-dependent_MTases_sf"/>
</dbReference>
<dbReference type="AlphaFoldDB" id="A0A1G2B5T4"/>
<reference evidence="2 3" key="1">
    <citation type="journal article" date="2016" name="Nat. Commun.">
        <title>Thousands of microbial genomes shed light on interconnected biogeochemical processes in an aquifer system.</title>
        <authorList>
            <person name="Anantharaman K."/>
            <person name="Brown C.T."/>
            <person name="Hug L.A."/>
            <person name="Sharon I."/>
            <person name="Castelle C.J."/>
            <person name="Probst A.J."/>
            <person name="Thomas B.C."/>
            <person name="Singh A."/>
            <person name="Wilkins M.J."/>
            <person name="Karaoz U."/>
            <person name="Brodie E.L."/>
            <person name="Williams K.H."/>
            <person name="Hubbard S.S."/>
            <person name="Banfield J.F."/>
        </authorList>
    </citation>
    <scope>NUCLEOTIDE SEQUENCE [LARGE SCALE GENOMIC DNA]</scope>
</reference>
<feature type="domain" description="Methyltransferase type 11" evidence="1">
    <location>
        <begin position="96"/>
        <end position="190"/>
    </location>
</feature>
<dbReference type="PANTHER" id="PTHR43861">
    <property type="entry name" value="TRANS-ACONITATE 2-METHYLTRANSFERASE-RELATED"/>
    <property type="match status" value="1"/>
</dbReference>
<evidence type="ECO:0000313" key="3">
    <source>
        <dbReference type="Proteomes" id="UP000176952"/>
    </source>
</evidence>
<dbReference type="GO" id="GO:0008757">
    <property type="term" value="F:S-adenosylmethionine-dependent methyltransferase activity"/>
    <property type="evidence" value="ECO:0007669"/>
    <property type="project" value="InterPro"/>
</dbReference>
<proteinExistence type="predicted"/>
<gene>
    <name evidence="2" type="ORF">A3F54_05555</name>
</gene>
<accession>A0A1G2B5T4</accession>
<dbReference type="Gene3D" id="3.40.50.150">
    <property type="entry name" value="Vaccinia Virus protein VP39"/>
    <property type="match status" value="1"/>
</dbReference>
<dbReference type="STRING" id="1798542.A3F54_05555"/>
<sequence length="260" mass="29354">MLFSIPQALEEYKEFWLKFFPESASMTKQEAHGRVNDAISGSGSKLPDPQLVGYQDQVAEIYGAYEQLGPQLEGMKRLLEEIFVRDVEVKYPNLVSLGCGPGSYELWLLSKGFIEQVTLVDQSPAMLERACTIAEALGLAARVVIVNLEAQNTRLPSKCADVVLCINAMHWSRKWQEWIREAARLTKPGAPAFISFTADHARSKIQPQNFAREMRQYFQMQSAGFMQDVEALRQTATHNPTAFVAVSMRMFGCGKRLRHF</sequence>